<name>A0AAV7CGF0_ENGPU</name>
<reference evidence="1" key="1">
    <citation type="thesis" date="2020" institute="ProQuest LLC" country="789 East Eisenhower Parkway, Ann Arbor, MI, USA">
        <title>Comparative Genomics and Chromosome Evolution.</title>
        <authorList>
            <person name="Mudd A.B."/>
        </authorList>
    </citation>
    <scope>NUCLEOTIDE SEQUENCE</scope>
    <source>
        <strain evidence="1">237g6f4</strain>
        <tissue evidence="1">Blood</tissue>
    </source>
</reference>
<protein>
    <submittedName>
        <fullName evidence="1">Uncharacterized protein</fullName>
    </submittedName>
</protein>
<organism evidence="1 2">
    <name type="scientific">Engystomops pustulosus</name>
    <name type="common">Tungara frog</name>
    <name type="synonym">Physalaemus pustulosus</name>
    <dbReference type="NCBI Taxonomy" id="76066"/>
    <lineage>
        <taxon>Eukaryota</taxon>
        <taxon>Metazoa</taxon>
        <taxon>Chordata</taxon>
        <taxon>Craniata</taxon>
        <taxon>Vertebrata</taxon>
        <taxon>Euteleostomi</taxon>
        <taxon>Amphibia</taxon>
        <taxon>Batrachia</taxon>
        <taxon>Anura</taxon>
        <taxon>Neobatrachia</taxon>
        <taxon>Hyloidea</taxon>
        <taxon>Leptodactylidae</taxon>
        <taxon>Leiuperinae</taxon>
        <taxon>Engystomops</taxon>
    </lineage>
</organism>
<dbReference type="EMBL" id="WNYA01000003">
    <property type="protein sequence ID" value="KAG8584124.1"/>
    <property type="molecule type" value="Genomic_DNA"/>
</dbReference>
<proteinExistence type="predicted"/>
<accession>A0AAV7CGF0</accession>
<evidence type="ECO:0000313" key="2">
    <source>
        <dbReference type="Proteomes" id="UP000824782"/>
    </source>
</evidence>
<keyword evidence="2" id="KW-1185">Reference proteome</keyword>
<sequence>MTVHEASKLQGQNPDPFFLLFLCDWGQFVYISGKGKGQRGAEPFTGPWGEEGAPHCTQNINPITATLYFIYCNKQFHFHVMSKFYQFPVSIDY</sequence>
<gene>
    <name evidence="1" type="ORF">GDO81_008691</name>
</gene>
<dbReference type="Proteomes" id="UP000824782">
    <property type="component" value="Unassembled WGS sequence"/>
</dbReference>
<comment type="caution">
    <text evidence="1">The sequence shown here is derived from an EMBL/GenBank/DDBJ whole genome shotgun (WGS) entry which is preliminary data.</text>
</comment>
<dbReference type="AlphaFoldDB" id="A0AAV7CGF0"/>
<evidence type="ECO:0000313" key="1">
    <source>
        <dbReference type="EMBL" id="KAG8584124.1"/>
    </source>
</evidence>